<dbReference type="CDD" id="cd17324">
    <property type="entry name" value="MFS_NepI_like"/>
    <property type="match status" value="1"/>
</dbReference>
<sequence length="415" mass="42136">MSQSADRASPSHHPSPAGEGALSGAVIVLCAAMCGAMAANIYYAQTLIGEIAPQVGLSDTVSGLIVTLTQLGYGLGLMLMVPLADKVANRPLIITCLLGACAALVVVALARSAPMFLAGIGVLGVLSAGAQVVVPYVAGLCAEDRRGAAIGKVMSGLLGGILLARPAASFLADLAGWRTIFALSAVLMLTLAGLAWRMLPARSPHEPRAYAALIGSTAKLLVTRPMLRRRAIYQGLMFASFNILWTATPLMLASAMGLSQMHVALFALAGAGGALVAPYAGKAGDRGHARLGTRLALALGCAMALLTGWGGSVGSIALLVLGAFFLDVATQCSQVLGQKVIYSLKGATPGRLNSAYMTVMFVLGGGGAALATAVYHSYGFFATMGIAAALPALALAFALTEPRATAHEAQAASQS</sequence>
<keyword evidence="2 4" id="KW-1133">Transmembrane helix</keyword>
<evidence type="ECO:0000256" key="1">
    <source>
        <dbReference type="ARBA" id="ARBA00022692"/>
    </source>
</evidence>
<feature type="transmembrane region" description="Helical" evidence="4">
    <location>
        <begin position="180"/>
        <end position="199"/>
    </location>
</feature>
<evidence type="ECO:0000313" key="6">
    <source>
        <dbReference type="EMBL" id="MCJ2183943.1"/>
    </source>
</evidence>
<feature type="transmembrane region" description="Helical" evidence="4">
    <location>
        <begin position="91"/>
        <end position="110"/>
    </location>
</feature>
<feature type="transmembrane region" description="Helical" evidence="4">
    <location>
        <begin position="231"/>
        <end position="255"/>
    </location>
</feature>
<keyword evidence="7" id="KW-1185">Reference proteome</keyword>
<comment type="caution">
    <text evidence="6">The sequence shown here is derived from an EMBL/GenBank/DDBJ whole genome shotgun (WGS) entry which is preliminary data.</text>
</comment>
<dbReference type="SUPFAM" id="SSF103473">
    <property type="entry name" value="MFS general substrate transporter"/>
    <property type="match status" value="1"/>
</dbReference>
<feature type="domain" description="Major facilitator superfamily (MFS) profile" evidence="5">
    <location>
        <begin position="24"/>
        <end position="403"/>
    </location>
</feature>
<dbReference type="PANTHER" id="PTHR42910:SF1">
    <property type="entry name" value="MAJOR FACILITATOR SUPERFAMILY (MFS) PROFILE DOMAIN-CONTAINING PROTEIN"/>
    <property type="match status" value="1"/>
</dbReference>
<dbReference type="Gene3D" id="1.20.1250.20">
    <property type="entry name" value="MFS general substrate transporter like domains"/>
    <property type="match status" value="1"/>
</dbReference>
<keyword evidence="3 4" id="KW-0472">Membrane</keyword>
<dbReference type="PROSITE" id="PS50850">
    <property type="entry name" value="MFS"/>
    <property type="match status" value="1"/>
</dbReference>
<feature type="transmembrane region" description="Helical" evidence="4">
    <location>
        <begin position="381"/>
        <end position="400"/>
    </location>
</feature>
<dbReference type="InterPro" id="IPR011701">
    <property type="entry name" value="MFS"/>
</dbReference>
<dbReference type="RefSeq" id="WP_244022277.1">
    <property type="nucleotide sequence ID" value="NZ_JALHLF010000068.1"/>
</dbReference>
<accession>A0ABT0BFY3</accession>
<evidence type="ECO:0000256" key="3">
    <source>
        <dbReference type="ARBA" id="ARBA00023136"/>
    </source>
</evidence>
<evidence type="ECO:0000313" key="7">
    <source>
        <dbReference type="Proteomes" id="UP001162881"/>
    </source>
</evidence>
<name>A0ABT0BFY3_9SPHN</name>
<evidence type="ECO:0000256" key="4">
    <source>
        <dbReference type="SAM" id="Phobius"/>
    </source>
</evidence>
<reference evidence="6" key="1">
    <citation type="submission" date="2022-03" db="EMBL/GenBank/DDBJ databases">
        <title>Identification of a novel bacterium isolated from mangrove sediments.</title>
        <authorList>
            <person name="Pan X."/>
        </authorList>
    </citation>
    <scope>NUCLEOTIDE SEQUENCE</scope>
    <source>
        <strain evidence="6">B1949</strain>
    </source>
</reference>
<feature type="transmembrane region" description="Helical" evidence="4">
    <location>
        <begin position="356"/>
        <end position="375"/>
    </location>
</feature>
<feature type="transmembrane region" description="Helical" evidence="4">
    <location>
        <begin position="149"/>
        <end position="168"/>
    </location>
</feature>
<evidence type="ECO:0000256" key="2">
    <source>
        <dbReference type="ARBA" id="ARBA00022989"/>
    </source>
</evidence>
<dbReference type="InterPro" id="IPR036259">
    <property type="entry name" value="MFS_trans_sf"/>
</dbReference>
<feature type="transmembrane region" description="Helical" evidence="4">
    <location>
        <begin position="63"/>
        <end position="84"/>
    </location>
</feature>
<feature type="transmembrane region" description="Helical" evidence="4">
    <location>
        <begin position="116"/>
        <end position="137"/>
    </location>
</feature>
<proteinExistence type="predicted"/>
<keyword evidence="1 4" id="KW-0812">Transmembrane</keyword>
<feature type="transmembrane region" description="Helical" evidence="4">
    <location>
        <begin position="261"/>
        <end position="279"/>
    </location>
</feature>
<protein>
    <submittedName>
        <fullName evidence="6">MFS transporter</fullName>
    </submittedName>
</protein>
<dbReference type="EMBL" id="JALHLF010000068">
    <property type="protein sequence ID" value="MCJ2183943.1"/>
    <property type="molecule type" value="Genomic_DNA"/>
</dbReference>
<gene>
    <name evidence="6" type="ORF">MTR62_14745</name>
</gene>
<dbReference type="Proteomes" id="UP001162881">
    <property type="component" value="Unassembled WGS sequence"/>
</dbReference>
<dbReference type="PANTHER" id="PTHR42910">
    <property type="entry name" value="TRANSPORTER SCO4007-RELATED"/>
    <property type="match status" value="1"/>
</dbReference>
<dbReference type="Pfam" id="PF07690">
    <property type="entry name" value="MFS_1"/>
    <property type="match status" value="1"/>
</dbReference>
<feature type="transmembrane region" description="Helical" evidence="4">
    <location>
        <begin position="21"/>
        <end position="43"/>
    </location>
</feature>
<evidence type="ECO:0000259" key="5">
    <source>
        <dbReference type="PROSITE" id="PS50850"/>
    </source>
</evidence>
<organism evidence="6 7">
    <name type="scientific">Novosphingobium organovorum</name>
    <dbReference type="NCBI Taxonomy" id="2930092"/>
    <lineage>
        <taxon>Bacteria</taxon>
        <taxon>Pseudomonadati</taxon>
        <taxon>Pseudomonadota</taxon>
        <taxon>Alphaproteobacteria</taxon>
        <taxon>Sphingomonadales</taxon>
        <taxon>Sphingomonadaceae</taxon>
        <taxon>Novosphingobium</taxon>
    </lineage>
</organism>
<dbReference type="InterPro" id="IPR020846">
    <property type="entry name" value="MFS_dom"/>
</dbReference>
<feature type="transmembrane region" description="Helical" evidence="4">
    <location>
        <begin position="291"/>
        <end position="310"/>
    </location>
</feature>